<name>A0ABW2QTX5_9NEIS</name>
<accession>A0ABW2QTX5</accession>
<keyword evidence="3" id="KW-1185">Reference proteome</keyword>
<organism evidence="2 3">
    <name type="scientific">Iodobacter arcticus</name>
    <dbReference type="NCBI Taxonomy" id="590593"/>
    <lineage>
        <taxon>Bacteria</taxon>
        <taxon>Pseudomonadati</taxon>
        <taxon>Pseudomonadota</taxon>
        <taxon>Betaproteobacteria</taxon>
        <taxon>Neisseriales</taxon>
        <taxon>Chitinibacteraceae</taxon>
        <taxon>Iodobacter</taxon>
    </lineage>
</organism>
<feature type="chain" id="PRO_5045771907" description="Secreted protein" evidence="1">
    <location>
        <begin position="22"/>
        <end position="231"/>
    </location>
</feature>
<dbReference type="RefSeq" id="WP_380186552.1">
    <property type="nucleotide sequence ID" value="NZ_JBHTBQ010000007.1"/>
</dbReference>
<gene>
    <name evidence="2" type="ORF">ACFQNF_04895</name>
</gene>
<reference evidence="3" key="1">
    <citation type="journal article" date="2019" name="Int. J. Syst. Evol. Microbiol.">
        <title>The Global Catalogue of Microorganisms (GCM) 10K type strain sequencing project: providing services to taxonomists for standard genome sequencing and annotation.</title>
        <authorList>
            <consortium name="The Broad Institute Genomics Platform"/>
            <consortium name="The Broad Institute Genome Sequencing Center for Infectious Disease"/>
            <person name="Wu L."/>
            <person name="Ma J."/>
        </authorList>
    </citation>
    <scope>NUCLEOTIDE SEQUENCE [LARGE SCALE GENOMIC DNA]</scope>
    <source>
        <strain evidence="3">CCUG 62945</strain>
    </source>
</reference>
<dbReference type="Proteomes" id="UP001596473">
    <property type="component" value="Unassembled WGS sequence"/>
</dbReference>
<proteinExistence type="predicted"/>
<dbReference type="EMBL" id="JBHTBQ010000007">
    <property type="protein sequence ID" value="MFC7419208.1"/>
    <property type="molecule type" value="Genomic_DNA"/>
</dbReference>
<evidence type="ECO:0000313" key="2">
    <source>
        <dbReference type="EMBL" id="MFC7419208.1"/>
    </source>
</evidence>
<feature type="signal peptide" evidence="1">
    <location>
        <begin position="1"/>
        <end position="21"/>
    </location>
</feature>
<comment type="caution">
    <text evidence="2">The sequence shown here is derived from an EMBL/GenBank/DDBJ whole genome shotgun (WGS) entry which is preliminary data.</text>
</comment>
<keyword evidence="1" id="KW-0732">Signal</keyword>
<protein>
    <recommendedName>
        <fullName evidence="4">Secreted protein</fullName>
    </recommendedName>
</protein>
<evidence type="ECO:0008006" key="4">
    <source>
        <dbReference type="Google" id="ProtNLM"/>
    </source>
</evidence>
<evidence type="ECO:0000256" key="1">
    <source>
        <dbReference type="SAM" id="SignalP"/>
    </source>
</evidence>
<sequence>MKTIAILVLNYCLLVTAPAYAALSLDQGYASNKPYISMSPEEADDIRNFMEKWESAVARDIGVNAELTNKKTSGGEDRARMFLNKKKYYIWAQQYQVNKLLASKEKNTVEKGSNIKNNGVCELYVHDDEMIKVASFRVNLSEHNYCSSIYGLGAAKGQDALLMTIGYLLESVKPVQKVDADVKNEKKMTILLKVSEKNGKVFITQDDNCLGNPNEIRDILSARKALRQCAK</sequence>
<evidence type="ECO:0000313" key="3">
    <source>
        <dbReference type="Proteomes" id="UP001596473"/>
    </source>
</evidence>